<dbReference type="PANTHER" id="PTHR46558:SF4">
    <property type="entry name" value="DNA-BIDING PHAGE PROTEIN"/>
    <property type="match status" value="1"/>
</dbReference>
<evidence type="ECO:0000259" key="2">
    <source>
        <dbReference type="PROSITE" id="PS50943"/>
    </source>
</evidence>
<keyword evidence="4" id="KW-1185">Reference proteome</keyword>
<evidence type="ECO:0000313" key="4">
    <source>
        <dbReference type="Proteomes" id="UP001017257"/>
    </source>
</evidence>
<accession>A0ABY5RXT5</accession>
<sequence>MLDQIENDPLALQAIARRLRHLRERLGYTRAKDWCEYIGMGQQSWSNFENARRRISLDEALKLVALTEVSLDWIYLGKHDPGLTFEVPEEVAARPAEGIGLGVRIKAGRKKIGMTGAALASALGVTRQAVNSWEVGTTAPSPELLPEVCRLLGIDEDEVAAAVASEPRRLKLTVQRVLDEARNQIAQISGASYEAIRLKLEITS</sequence>
<dbReference type="Pfam" id="PF13560">
    <property type="entry name" value="HTH_31"/>
    <property type="match status" value="1"/>
</dbReference>
<dbReference type="PROSITE" id="PS50943">
    <property type="entry name" value="HTH_CROC1"/>
    <property type="match status" value="2"/>
</dbReference>
<dbReference type="PANTHER" id="PTHR46558">
    <property type="entry name" value="TRACRIPTIONAL REGULATORY PROTEIN-RELATED-RELATED"/>
    <property type="match status" value="1"/>
</dbReference>
<organism evidence="3 4">
    <name type="scientific">Microvirga terrae</name>
    <dbReference type="NCBI Taxonomy" id="2740529"/>
    <lineage>
        <taxon>Bacteria</taxon>
        <taxon>Pseudomonadati</taxon>
        <taxon>Pseudomonadota</taxon>
        <taxon>Alphaproteobacteria</taxon>
        <taxon>Hyphomicrobiales</taxon>
        <taxon>Methylobacteriaceae</taxon>
        <taxon>Microvirga</taxon>
    </lineage>
</organism>
<name>A0ABY5RXT5_9HYPH</name>
<dbReference type="Pfam" id="PF01381">
    <property type="entry name" value="HTH_3"/>
    <property type="match status" value="1"/>
</dbReference>
<dbReference type="RefSeq" id="WP_259060785.1">
    <property type="nucleotide sequence ID" value="NZ_CP102845.1"/>
</dbReference>
<reference evidence="3" key="1">
    <citation type="submission" date="2022-08" db="EMBL/GenBank/DDBJ databases">
        <title>Microvirga terrae sp. nov., isolated from soil.</title>
        <authorList>
            <person name="Kim K.H."/>
            <person name="Seo Y.L."/>
            <person name="Kim J.M."/>
            <person name="Lee J.K."/>
            <person name="Han D.M."/>
            <person name="Jeon C.O."/>
        </authorList>
    </citation>
    <scope>NUCLEOTIDE SEQUENCE</scope>
    <source>
        <strain evidence="3">R24</strain>
    </source>
</reference>
<dbReference type="SMART" id="SM00530">
    <property type="entry name" value="HTH_XRE"/>
    <property type="match status" value="2"/>
</dbReference>
<protein>
    <submittedName>
        <fullName evidence="3">Helix-turn-helix transcriptional regulator</fullName>
    </submittedName>
</protein>
<feature type="domain" description="HTH cro/C1-type" evidence="2">
    <location>
        <begin position="105"/>
        <end position="159"/>
    </location>
</feature>
<dbReference type="Gene3D" id="1.10.260.40">
    <property type="entry name" value="lambda repressor-like DNA-binding domains"/>
    <property type="match status" value="2"/>
</dbReference>
<gene>
    <name evidence="3" type="ORF">HPT29_024110</name>
</gene>
<dbReference type="Proteomes" id="UP001017257">
    <property type="component" value="Chromosome"/>
</dbReference>
<dbReference type="CDD" id="cd00093">
    <property type="entry name" value="HTH_XRE"/>
    <property type="match status" value="2"/>
</dbReference>
<evidence type="ECO:0000313" key="3">
    <source>
        <dbReference type="EMBL" id="UVF22110.1"/>
    </source>
</evidence>
<dbReference type="InterPro" id="IPR001387">
    <property type="entry name" value="Cro/C1-type_HTH"/>
</dbReference>
<proteinExistence type="predicted"/>
<feature type="domain" description="HTH cro/C1-type" evidence="2">
    <location>
        <begin position="19"/>
        <end position="74"/>
    </location>
</feature>
<evidence type="ECO:0000256" key="1">
    <source>
        <dbReference type="ARBA" id="ARBA00023125"/>
    </source>
</evidence>
<dbReference type="SUPFAM" id="SSF47413">
    <property type="entry name" value="lambda repressor-like DNA-binding domains"/>
    <property type="match status" value="2"/>
</dbReference>
<dbReference type="InterPro" id="IPR010982">
    <property type="entry name" value="Lambda_DNA-bd_dom_sf"/>
</dbReference>
<dbReference type="EMBL" id="CP102845">
    <property type="protein sequence ID" value="UVF22110.1"/>
    <property type="molecule type" value="Genomic_DNA"/>
</dbReference>
<keyword evidence="1" id="KW-0238">DNA-binding</keyword>